<dbReference type="Pfam" id="PF02801">
    <property type="entry name" value="Ketoacyl-synt_C"/>
    <property type="match status" value="1"/>
</dbReference>
<comment type="function">
    <text evidence="4">Involved in production of the polyketide antibiotic thailandamide.</text>
</comment>
<dbReference type="AlphaFoldDB" id="A0A5C6TZS1"/>
<evidence type="ECO:0000259" key="6">
    <source>
        <dbReference type="PROSITE" id="PS52004"/>
    </source>
</evidence>
<dbReference type="Pfam" id="PF16197">
    <property type="entry name" value="KAsynt_C_assoc"/>
    <property type="match status" value="1"/>
</dbReference>
<dbReference type="InterPro" id="IPR016035">
    <property type="entry name" value="Acyl_Trfase/lysoPLipase"/>
</dbReference>
<keyword evidence="1" id="KW-0596">Phosphopantetheine</keyword>
<evidence type="ECO:0000313" key="8">
    <source>
        <dbReference type="Proteomes" id="UP000321832"/>
    </source>
</evidence>
<comment type="caution">
    <text evidence="7">The sequence shown here is derived from an EMBL/GenBank/DDBJ whole genome shotgun (WGS) entry which is preliminary data.</text>
</comment>
<organism evidence="7 8">
    <name type="scientific">Piscinibacter aquaticus</name>
    <dbReference type="NCBI Taxonomy" id="392597"/>
    <lineage>
        <taxon>Bacteria</taxon>
        <taxon>Pseudomonadati</taxon>
        <taxon>Pseudomonadota</taxon>
        <taxon>Betaproteobacteria</taxon>
        <taxon>Burkholderiales</taxon>
        <taxon>Sphaerotilaceae</taxon>
        <taxon>Piscinibacter</taxon>
    </lineage>
</organism>
<evidence type="ECO:0000256" key="4">
    <source>
        <dbReference type="ARBA" id="ARBA00054155"/>
    </source>
</evidence>
<dbReference type="InterPro" id="IPR014030">
    <property type="entry name" value="Ketoacyl_synth_N"/>
</dbReference>
<dbReference type="PANTHER" id="PTHR43775">
    <property type="entry name" value="FATTY ACID SYNTHASE"/>
    <property type="match status" value="1"/>
</dbReference>
<dbReference type="Gene3D" id="3.40.366.10">
    <property type="entry name" value="Malonyl-Coenzyme A Acyl Carrier Protein, domain 2"/>
    <property type="match status" value="1"/>
</dbReference>
<protein>
    <recommendedName>
        <fullName evidence="6">Ketosynthase family 3 (KS3) domain-containing protein</fullName>
    </recommendedName>
</protein>
<sequence>MLRADPIAIVGMGCRLPGGVVDAESFWRLLRDGVDAVREAPQDRWDVAGLFDPDPSAPGKMATRWGGFLDSIDGFDAAYFGILPREAEQMDPQQRLFLEVAIEAIEHAGITREQLAGSRTGAFVASYYNDYAQLQASDPLGIDSRTLTGTLHSVLVNRLSYLLDLRGPSISVDTACSSSLVAIHLACQSLRHGECDTAIAGGVSLMVGETPMITLSKVGFMAPDGRCKTFDARADGFGRGEGCSVLVMKRLADALVDGDRVLALVRGSAVNQDGHSTVLAAPNGLAQQALIREALANAQVEPWRIGYVEAHGTGTALGDPIEVEALAHTVGRPVAGAGPCLLGAAKSSIGHLEAAAGVTGVVKSVLVLRHGEVPPQVHFRSINPHISLTGTRLAIPSRPTPWPGDDRARCAGVSGFGVGGTNAHVVLEEAPRIKATDPPDWASPPWLLPLSARSAAALRALAERWVESLGSASQPLPALCAAAAQRRTHHEHRLAVLAGDAGQAIERLQAFLGDAPPSGWVAGSPSSAAAPRIAFVFGGQGQQWAGMATELLATEPVFGRPLHRSTVPCSRSSAGRLAKN</sequence>
<dbReference type="Gene3D" id="3.40.47.10">
    <property type="match status" value="1"/>
</dbReference>
<name>A0A5C6TZS1_9BURK</name>
<dbReference type="InterPro" id="IPR014031">
    <property type="entry name" value="Ketoacyl_synth_C"/>
</dbReference>
<feature type="domain" description="Ketosynthase family 3 (KS3)" evidence="6">
    <location>
        <begin position="4"/>
        <end position="429"/>
    </location>
</feature>
<dbReference type="InterPro" id="IPR001227">
    <property type="entry name" value="Ac_transferase_dom_sf"/>
</dbReference>
<dbReference type="SUPFAM" id="SSF53901">
    <property type="entry name" value="Thiolase-like"/>
    <property type="match status" value="1"/>
</dbReference>
<dbReference type="InterPro" id="IPR020841">
    <property type="entry name" value="PKS_Beta-ketoAc_synthase_dom"/>
</dbReference>
<keyword evidence="3 5" id="KW-0808">Transferase</keyword>
<evidence type="ECO:0000256" key="1">
    <source>
        <dbReference type="ARBA" id="ARBA00022450"/>
    </source>
</evidence>
<evidence type="ECO:0000256" key="3">
    <source>
        <dbReference type="ARBA" id="ARBA00022679"/>
    </source>
</evidence>
<dbReference type="InterPro" id="IPR050091">
    <property type="entry name" value="PKS_NRPS_Biosynth_Enz"/>
</dbReference>
<reference evidence="7 8" key="1">
    <citation type="submission" date="2019-08" db="EMBL/GenBank/DDBJ databases">
        <authorList>
            <person name="Khan S.A."/>
            <person name="Jeon C.O."/>
            <person name="Jeong S.E."/>
        </authorList>
    </citation>
    <scope>NUCLEOTIDE SEQUENCE [LARGE SCALE GENOMIC DNA]</scope>
    <source>
        <strain evidence="8">IMCC1728</strain>
    </source>
</reference>
<dbReference type="GO" id="GO:0006633">
    <property type="term" value="P:fatty acid biosynthetic process"/>
    <property type="evidence" value="ECO:0007669"/>
    <property type="project" value="InterPro"/>
</dbReference>
<dbReference type="EMBL" id="VOPW01000001">
    <property type="protein sequence ID" value="TXC66107.1"/>
    <property type="molecule type" value="Genomic_DNA"/>
</dbReference>
<dbReference type="Gene3D" id="3.30.70.3290">
    <property type="match status" value="1"/>
</dbReference>
<dbReference type="FunFam" id="3.40.47.10:FF:000019">
    <property type="entry name" value="Polyketide synthase type I"/>
    <property type="match status" value="1"/>
</dbReference>
<gene>
    <name evidence="7" type="ORF">FSC37_09690</name>
</gene>
<dbReference type="PROSITE" id="PS00606">
    <property type="entry name" value="KS3_1"/>
    <property type="match status" value="1"/>
</dbReference>
<dbReference type="InterPro" id="IPR018201">
    <property type="entry name" value="Ketoacyl_synth_AS"/>
</dbReference>
<dbReference type="CDD" id="cd00833">
    <property type="entry name" value="PKS"/>
    <property type="match status" value="1"/>
</dbReference>
<dbReference type="Pfam" id="PF00109">
    <property type="entry name" value="ketoacyl-synt"/>
    <property type="match status" value="1"/>
</dbReference>
<dbReference type="InterPro" id="IPR016039">
    <property type="entry name" value="Thiolase-like"/>
</dbReference>
<comment type="similarity">
    <text evidence="5">Belongs to the thiolase-like superfamily. Beta-ketoacyl-ACP synthases family.</text>
</comment>
<dbReference type="GO" id="GO:0004315">
    <property type="term" value="F:3-oxoacyl-[acyl-carrier-protein] synthase activity"/>
    <property type="evidence" value="ECO:0007669"/>
    <property type="project" value="InterPro"/>
</dbReference>
<dbReference type="PROSITE" id="PS52004">
    <property type="entry name" value="KS3_2"/>
    <property type="match status" value="1"/>
</dbReference>
<dbReference type="SUPFAM" id="SSF52151">
    <property type="entry name" value="FabD/lysophospholipase-like"/>
    <property type="match status" value="1"/>
</dbReference>
<accession>A0A5C6TZS1</accession>
<evidence type="ECO:0000313" key="7">
    <source>
        <dbReference type="EMBL" id="TXC66107.1"/>
    </source>
</evidence>
<dbReference type="PANTHER" id="PTHR43775:SF37">
    <property type="entry name" value="SI:DKEY-61P9.11"/>
    <property type="match status" value="1"/>
</dbReference>
<dbReference type="InterPro" id="IPR032821">
    <property type="entry name" value="PKS_assoc"/>
</dbReference>
<keyword evidence="2" id="KW-0597">Phosphoprotein</keyword>
<evidence type="ECO:0000256" key="2">
    <source>
        <dbReference type="ARBA" id="ARBA00022553"/>
    </source>
</evidence>
<keyword evidence="8" id="KW-1185">Reference proteome</keyword>
<dbReference type="SMART" id="SM00825">
    <property type="entry name" value="PKS_KS"/>
    <property type="match status" value="1"/>
</dbReference>
<evidence type="ECO:0000256" key="5">
    <source>
        <dbReference type="RuleBase" id="RU003694"/>
    </source>
</evidence>
<proteinExistence type="inferred from homology"/>
<dbReference type="GO" id="GO:0004312">
    <property type="term" value="F:fatty acid synthase activity"/>
    <property type="evidence" value="ECO:0007669"/>
    <property type="project" value="TreeGrafter"/>
</dbReference>
<dbReference type="Proteomes" id="UP000321832">
    <property type="component" value="Unassembled WGS sequence"/>
</dbReference>